<dbReference type="HOGENOM" id="CLU_2440761_0_0_1"/>
<reference evidence="2 3" key="1">
    <citation type="journal article" date="2010" name="Proc. Natl. Acad. Sci. U.S.A.">
        <title>Insights into evolution of multicellular fungi from the assembled chromosomes of the mushroom Coprinopsis cinerea (Coprinus cinereus).</title>
        <authorList>
            <person name="Stajich J.E."/>
            <person name="Wilke S.K."/>
            <person name="Ahren D."/>
            <person name="Au C.H."/>
            <person name="Birren B.W."/>
            <person name="Borodovsky M."/>
            <person name="Burns C."/>
            <person name="Canback B."/>
            <person name="Casselton L.A."/>
            <person name="Cheng C.K."/>
            <person name="Deng J."/>
            <person name="Dietrich F.S."/>
            <person name="Fargo D.C."/>
            <person name="Farman M.L."/>
            <person name="Gathman A.C."/>
            <person name="Goldberg J."/>
            <person name="Guigo R."/>
            <person name="Hoegger P.J."/>
            <person name="Hooker J.B."/>
            <person name="Huggins A."/>
            <person name="James T.Y."/>
            <person name="Kamada T."/>
            <person name="Kilaru S."/>
            <person name="Kodira C."/>
            <person name="Kues U."/>
            <person name="Kupfer D."/>
            <person name="Kwan H.S."/>
            <person name="Lomsadze A."/>
            <person name="Li W."/>
            <person name="Lilly W.W."/>
            <person name="Ma L.J."/>
            <person name="Mackey A.J."/>
            <person name="Manning G."/>
            <person name="Martin F."/>
            <person name="Muraguchi H."/>
            <person name="Natvig D.O."/>
            <person name="Palmerini H."/>
            <person name="Ramesh M.A."/>
            <person name="Rehmeyer C.J."/>
            <person name="Roe B.A."/>
            <person name="Shenoy N."/>
            <person name="Stanke M."/>
            <person name="Ter-Hovhannisyan V."/>
            <person name="Tunlid A."/>
            <person name="Velagapudi R."/>
            <person name="Vision T.J."/>
            <person name="Zeng Q."/>
            <person name="Zolan M.E."/>
            <person name="Pukkila P.J."/>
        </authorList>
    </citation>
    <scope>NUCLEOTIDE SEQUENCE [LARGE SCALE GENOMIC DNA]</scope>
    <source>
        <strain evidence="3">Okayama-7 / 130 / ATCC MYA-4618 / FGSC 9003</strain>
    </source>
</reference>
<evidence type="ECO:0000313" key="2">
    <source>
        <dbReference type="EMBL" id="EAU87379.2"/>
    </source>
</evidence>
<keyword evidence="1" id="KW-0472">Membrane</keyword>
<dbReference type="RefSeq" id="XP_001834402.2">
    <property type="nucleotide sequence ID" value="XM_001834350.2"/>
</dbReference>
<dbReference type="Proteomes" id="UP000001861">
    <property type="component" value="Unassembled WGS sequence"/>
</dbReference>
<evidence type="ECO:0000313" key="3">
    <source>
        <dbReference type="Proteomes" id="UP000001861"/>
    </source>
</evidence>
<protein>
    <submittedName>
        <fullName evidence="2">Uncharacterized protein</fullName>
    </submittedName>
</protein>
<dbReference type="GeneID" id="6010916"/>
<keyword evidence="1" id="KW-1133">Transmembrane helix</keyword>
<dbReference type="EMBL" id="AACS02000010">
    <property type="protein sequence ID" value="EAU87379.2"/>
    <property type="molecule type" value="Genomic_DNA"/>
</dbReference>
<evidence type="ECO:0000256" key="1">
    <source>
        <dbReference type="SAM" id="Phobius"/>
    </source>
</evidence>
<comment type="caution">
    <text evidence="2">The sequence shown here is derived from an EMBL/GenBank/DDBJ whole genome shotgun (WGS) entry which is preliminary data.</text>
</comment>
<proteinExistence type="predicted"/>
<feature type="transmembrane region" description="Helical" evidence="1">
    <location>
        <begin position="23"/>
        <end position="47"/>
    </location>
</feature>
<sequence length="90" mass="9730">MANAQQTGSTKRTDLERVDEIRWIIEVCFALAGASGAALSAGLCYALRMKRTGYSSLSFYSKALFVKDGYPFVGALVILTKIYANSVLAV</sequence>
<dbReference type="AlphaFoldDB" id="A8NKB6"/>
<accession>A8NKB6</accession>
<gene>
    <name evidence="2" type="ORF">CC1G_02138</name>
</gene>
<name>A8NKB6_COPC7</name>
<keyword evidence="1" id="KW-0812">Transmembrane</keyword>
<dbReference type="VEuPathDB" id="FungiDB:CC1G_02138"/>
<dbReference type="InParanoid" id="A8NKB6"/>
<keyword evidence="3" id="KW-1185">Reference proteome</keyword>
<organism evidence="2 3">
    <name type="scientific">Coprinopsis cinerea (strain Okayama-7 / 130 / ATCC MYA-4618 / FGSC 9003)</name>
    <name type="common">Inky cap fungus</name>
    <name type="synonym">Hormographiella aspergillata</name>
    <dbReference type="NCBI Taxonomy" id="240176"/>
    <lineage>
        <taxon>Eukaryota</taxon>
        <taxon>Fungi</taxon>
        <taxon>Dikarya</taxon>
        <taxon>Basidiomycota</taxon>
        <taxon>Agaricomycotina</taxon>
        <taxon>Agaricomycetes</taxon>
        <taxon>Agaricomycetidae</taxon>
        <taxon>Agaricales</taxon>
        <taxon>Agaricineae</taxon>
        <taxon>Psathyrellaceae</taxon>
        <taxon>Coprinopsis</taxon>
    </lineage>
</organism>
<dbReference type="KEGG" id="cci:CC1G_02138"/>